<keyword evidence="3" id="KW-1185">Reference proteome</keyword>
<name>A0AA96K468_9BACT</name>
<sequence length="91" mass="10035">MASEPDGLAAEQIDAPQAILHLPQERKPRPPSTIRCWRGVFQQHSAHQVFVDRNPKCSRNDQGDAGTTEAGITAFGSSINIFLPQNTAYYL</sequence>
<feature type="region of interest" description="Disordered" evidence="1">
    <location>
        <begin position="1"/>
        <end position="31"/>
    </location>
</feature>
<evidence type="ECO:0000256" key="1">
    <source>
        <dbReference type="SAM" id="MobiDB-lite"/>
    </source>
</evidence>
<proteinExistence type="predicted"/>
<evidence type="ECO:0000313" key="3">
    <source>
        <dbReference type="Proteomes" id="UP001302494"/>
    </source>
</evidence>
<dbReference type="AlphaFoldDB" id="A0AA96K468"/>
<evidence type="ECO:0000313" key="2">
    <source>
        <dbReference type="EMBL" id="WNM63134.1"/>
    </source>
</evidence>
<gene>
    <name evidence="2" type="ORF">PQG83_05105</name>
</gene>
<dbReference type="RefSeq" id="WP_312747504.1">
    <property type="nucleotide sequence ID" value="NZ_CP116968.1"/>
</dbReference>
<accession>A0AA96K468</accession>
<organism evidence="2 3">
    <name type="scientific">Candidatus Nitrospira neomarina</name>
    <dbReference type="NCBI Taxonomy" id="3020899"/>
    <lineage>
        <taxon>Bacteria</taxon>
        <taxon>Pseudomonadati</taxon>
        <taxon>Nitrospirota</taxon>
        <taxon>Nitrospiria</taxon>
        <taxon>Nitrospirales</taxon>
        <taxon>Nitrospiraceae</taxon>
        <taxon>Nitrospira</taxon>
    </lineage>
</organism>
<reference evidence="2 3" key="1">
    <citation type="submission" date="2023-01" db="EMBL/GenBank/DDBJ databases">
        <title>Cultivation and genomic characterization of new, ubiquitous marine nitrite-oxidizing bacteria from the Nitrospirales.</title>
        <authorList>
            <person name="Mueller A.J."/>
            <person name="Daebeler A."/>
            <person name="Herbold C.W."/>
            <person name="Kirkegaard R.H."/>
            <person name="Daims H."/>
        </authorList>
    </citation>
    <scope>NUCLEOTIDE SEQUENCE [LARGE SCALE GENOMIC DNA]</scope>
    <source>
        <strain evidence="2 3">DK</strain>
    </source>
</reference>
<dbReference type="EMBL" id="CP116968">
    <property type="protein sequence ID" value="WNM63134.1"/>
    <property type="molecule type" value="Genomic_DNA"/>
</dbReference>
<dbReference type="Proteomes" id="UP001302494">
    <property type="component" value="Chromosome"/>
</dbReference>
<dbReference type="KEGG" id="nneo:PQG83_05105"/>
<protein>
    <submittedName>
        <fullName evidence="2">Uncharacterized protein</fullName>
    </submittedName>
</protein>